<evidence type="ECO:0000256" key="7">
    <source>
        <dbReference type="ARBA" id="ARBA00022771"/>
    </source>
</evidence>
<evidence type="ECO:0000256" key="14">
    <source>
        <dbReference type="SAM" id="Phobius"/>
    </source>
</evidence>
<feature type="domain" description="RING-type" evidence="15">
    <location>
        <begin position="167"/>
        <end position="208"/>
    </location>
</feature>
<evidence type="ECO:0000256" key="4">
    <source>
        <dbReference type="ARBA" id="ARBA00022679"/>
    </source>
</evidence>
<dbReference type="InterPro" id="IPR013083">
    <property type="entry name" value="Znf_RING/FYVE/PHD"/>
</dbReference>
<evidence type="ECO:0000256" key="5">
    <source>
        <dbReference type="ARBA" id="ARBA00022692"/>
    </source>
</evidence>
<evidence type="ECO:0000256" key="10">
    <source>
        <dbReference type="ARBA" id="ARBA00022989"/>
    </source>
</evidence>
<dbReference type="OrthoDB" id="8062037at2759"/>
<dbReference type="Proteomes" id="UP000299102">
    <property type="component" value="Unassembled WGS sequence"/>
</dbReference>
<dbReference type="GO" id="GO:0008270">
    <property type="term" value="F:zinc ion binding"/>
    <property type="evidence" value="ECO:0007669"/>
    <property type="project" value="UniProtKB-KW"/>
</dbReference>
<evidence type="ECO:0000256" key="6">
    <source>
        <dbReference type="ARBA" id="ARBA00022723"/>
    </source>
</evidence>
<dbReference type="EMBL" id="BGZK01002083">
    <property type="protein sequence ID" value="GBP90421.1"/>
    <property type="molecule type" value="Genomic_DNA"/>
</dbReference>
<keyword evidence="10 14" id="KW-1133">Transmembrane helix</keyword>
<keyword evidence="9" id="KW-0862">Zinc</keyword>
<evidence type="ECO:0000256" key="3">
    <source>
        <dbReference type="ARBA" id="ARBA00012483"/>
    </source>
</evidence>
<dbReference type="GO" id="GO:0016020">
    <property type="term" value="C:membrane"/>
    <property type="evidence" value="ECO:0007669"/>
    <property type="project" value="UniProtKB-SubCell"/>
</dbReference>
<evidence type="ECO:0000256" key="8">
    <source>
        <dbReference type="ARBA" id="ARBA00022786"/>
    </source>
</evidence>
<dbReference type="Gene3D" id="3.30.40.10">
    <property type="entry name" value="Zinc/RING finger domain, C3HC4 (zinc finger)"/>
    <property type="match status" value="1"/>
</dbReference>
<evidence type="ECO:0000256" key="11">
    <source>
        <dbReference type="ARBA" id="ARBA00023136"/>
    </source>
</evidence>
<comment type="caution">
    <text evidence="16">The sequence shown here is derived from an EMBL/GenBank/DDBJ whole genome shotgun (WGS) entry which is preliminary data.</text>
</comment>
<dbReference type="SMART" id="SM00184">
    <property type="entry name" value="RING"/>
    <property type="match status" value="1"/>
</dbReference>
<dbReference type="InterPro" id="IPR001841">
    <property type="entry name" value="Znf_RING"/>
</dbReference>
<evidence type="ECO:0000256" key="1">
    <source>
        <dbReference type="ARBA" id="ARBA00000900"/>
    </source>
</evidence>
<protein>
    <recommendedName>
        <fullName evidence="3">RING-type E3 ubiquitin transferase</fullName>
        <ecNumber evidence="3">2.3.2.27</ecNumber>
    </recommendedName>
</protein>
<keyword evidence="5 14" id="KW-0812">Transmembrane</keyword>
<keyword evidence="7 12" id="KW-0863">Zinc-finger</keyword>
<dbReference type="PANTHER" id="PTHR45977:SF4">
    <property type="entry name" value="RING-TYPE DOMAIN-CONTAINING PROTEIN"/>
    <property type="match status" value="1"/>
</dbReference>
<keyword evidence="17" id="KW-1185">Reference proteome</keyword>
<dbReference type="SUPFAM" id="SSF57850">
    <property type="entry name" value="RING/U-box"/>
    <property type="match status" value="1"/>
</dbReference>
<dbReference type="AlphaFoldDB" id="A0A4C1ZNI0"/>
<evidence type="ECO:0000256" key="9">
    <source>
        <dbReference type="ARBA" id="ARBA00022833"/>
    </source>
</evidence>
<proteinExistence type="predicted"/>
<keyword evidence="6" id="KW-0479">Metal-binding</keyword>
<dbReference type="PROSITE" id="PS50089">
    <property type="entry name" value="ZF_RING_2"/>
    <property type="match status" value="1"/>
</dbReference>
<organism evidence="16 17">
    <name type="scientific">Eumeta variegata</name>
    <name type="common">Bagworm moth</name>
    <name type="synonym">Eumeta japonica</name>
    <dbReference type="NCBI Taxonomy" id="151549"/>
    <lineage>
        <taxon>Eukaryota</taxon>
        <taxon>Metazoa</taxon>
        <taxon>Ecdysozoa</taxon>
        <taxon>Arthropoda</taxon>
        <taxon>Hexapoda</taxon>
        <taxon>Insecta</taxon>
        <taxon>Pterygota</taxon>
        <taxon>Neoptera</taxon>
        <taxon>Endopterygota</taxon>
        <taxon>Lepidoptera</taxon>
        <taxon>Glossata</taxon>
        <taxon>Ditrysia</taxon>
        <taxon>Tineoidea</taxon>
        <taxon>Psychidae</taxon>
        <taxon>Oiketicinae</taxon>
        <taxon>Eumeta</taxon>
    </lineage>
</organism>
<comment type="subcellular location">
    <subcellularLocation>
        <location evidence="2">Membrane</location>
        <topology evidence="2">Multi-pass membrane protein</topology>
    </subcellularLocation>
</comment>
<dbReference type="EC" id="2.3.2.27" evidence="3"/>
<name>A0A4C1ZNI0_EUMVA</name>
<dbReference type="CDD" id="cd16454">
    <property type="entry name" value="RING-H2_PA-TM-RING"/>
    <property type="match status" value="1"/>
</dbReference>
<dbReference type="STRING" id="151549.A0A4C1ZNI0"/>
<feature type="compositionally biased region" description="Polar residues" evidence="13">
    <location>
        <begin position="130"/>
        <end position="144"/>
    </location>
</feature>
<reference evidence="16 17" key="1">
    <citation type="journal article" date="2019" name="Commun. Biol.">
        <title>The bagworm genome reveals a unique fibroin gene that provides high tensile strength.</title>
        <authorList>
            <person name="Kono N."/>
            <person name="Nakamura H."/>
            <person name="Ohtoshi R."/>
            <person name="Tomita M."/>
            <person name="Numata K."/>
            <person name="Arakawa K."/>
        </authorList>
    </citation>
    <scope>NUCLEOTIDE SEQUENCE [LARGE SCALE GENOMIC DNA]</scope>
</reference>
<gene>
    <name evidence="16" type="primary">AIP2</name>
    <name evidence="16" type="ORF">EVAR_42972_1</name>
</gene>
<comment type="catalytic activity">
    <reaction evidence="1">
        <text>S-ubiquitinyl-[E2 ubiquitin-conjugating enzyme]-L-cysteine + [acceptor protein]-L-lysine = [E2 ubiquitin-conjugating enzyme]-L-cysteine + N(6)-ubiquitinyl-[acceptor protein]-L-lysine.</text>
        <dbReference type="EC" id="2.3.2.27"/>
    </reaction>
</comment>
<sequence>MSVREDRNKSSTGRGLGLAAAAIGVGVGAALYYLYNRTAETPHSEAANASNDVDRQKAFDDSDSIVFELNWTHYTNDTNSDSSYDGPSTQYSGSESVQTESCTDSSGTRNESDSESSVYSGSGNGYRAGTASSTSDDTNGQSEFWDSLDVSDLEEDFRERTWSLEECTVCCDVMLRNHELEMLPCGHQFHACCIRPWLEERTTCPNCRKTA</sequence>
<keyword evidence="8" id="KW-0833">Ubl conjugation pathway</keyword>
<evidence type="ECO:0000313" key="16">
    <source>
        <dbReference type="EMBL" id="GBP90421.1"/>
    </source>
</evidence>
<feature type="transmembrane region" description="Helical" evidence="14">
    <location>
        <begin position="12"/>
        <end position="35"/>
    </location>
</feature>
<feature type="region of interest" description="Disordered" evidence="13">
    <location>
        <begin position="76"/>
        <end position="146"/>
    </location>
</feature>
<dbReference type="Pfam" id="PF13639">
    <property type="entry name" value="zf-RING_2"/>
    <property type="match status" value="1"/>
</dbReference>
<dbReference type="GO" id="GO:0016567">
    <property type="term" value="P:protein ubiquitination"/>
    <property type="evidence" value="ECO:0007669"/>
    <property type="project" value="TreeGrafter"/>
</dbReference>
<evidence type="ECO:0000256" key="12">
    <source>
        <dbReference type="PROSITE-ProRule" id="PRU00175"/>
    </source>
</evidence>
<keyword evidence="4" id="KW-0808">Transferase</keyword>
<evidence type="ECO:0000256" key="13">
    <source>
        <dbReference type="SAM" id="MobiDB-lite"/>
    </source>
</evidence>
<evidence type="ECO:0000313" key="17">
    <source>
        <dbReference type="Proteomes" id="UP000299102"/>
    </source>
</evidence>
<evidence type="ECO:0000259" key="15">
    <source>
        <dbReference type="PROSITE" id="PS50089"/>
    </source>
</evidence>
<dbReference type="GO" id="GO:0061630">
    <property type="term" value="F:ubiquitin protein ligase activity"/>
    <property type="evidence" value="ECO:0007669"/>
    <property type="project" value="UniProtKB-EC"/>
</dbReference>
<accession>A0A4C1ZNI0</accession>
<dbReference type="PANTHER" id="PTHR45977">
    <property type="entry name" value="TARGET OF ERK KINASE MPK-1"/>
    <property type="match status" value="1"/>
</dbReference>
<keyword evidence="11 14" id="KW-0472">Membrane</keyword>
<evidence type="ECO:0000256" key="2">
    <source>
        <dbReference type="ARBA" id="ARBA00004141"/>
    </source>
</evidence>
<feature type="compositionally biased region" description="Polar residues" evidence="13">
    <location>
        <begin position="76"/>
        <end position="109"/>
    </location>
</feature>
<dbReference type="GO" id="GO:0006511">
    <property type="term" value="P:ubiquitin-dependent protein catabolic process"/>
    <property type="evidence" value="ECO:0007669"/>
    <property type="project" value="TreeGrafter"/>
</dbReference>